<dbReference type="RefSeq" id="WP_012827517.1">
    <property type="nucleotide sequence ID" value="NC_013440.1"/>
</dbReference>
<dbReference type="GO" id="GO:0005886">
    <property type="term" value="C:plasma membrane"/>
    <property type="evidence" value="ECO:0007669"/>
    <property type="project" value="TreeGrafter"/>
</dbReference>
<dbReference type="NCBIfam" id="TIGR00254">
    <property type="entry name" value="GGDEF"/>
    <property type="match status" value="1"/>
</dbReference>
<dbReference type="GO" id="GO:0052621">
    <property type="term" value="F:diguanylate cyclase activity"/>
    <property type="evidence" value="ECO:0007669"/>
    <property type="project" value="UniProtKB-EC"/>
</dbReference>
<dbReference type="PROSITE" id="PS50006">
    <property type="entry name" value="FHA_DOMAIN"/>
    <property type="match status" value="1"/>
</dbReference>
<dbReference type="eggNOG" id="COG3706">
    <property type="taxonomic scope" value="Bacteria"/>
</dbReference>
<dbReference type="InterPro" id="IPR050469">
    <property type="entry name" value="Diguanylate_Cyclase"/>
</dbReference>
<dbReference type="EC" id="2.7.7.65" evidence="1"/>
<evidence type="ECO:0000313" key="5">
    <source>
        <dbReference type="EMBL" id="ACY14909.1"/>
    </source>
</evidence>
<dbReference type="InterPro" id="IPR043128">
    <property type="entry name" value="Rev_trsase/Diguanyl_cyclase"/>
</dbReference>
<dbReference type="InterPro" id="IPR000160">
    <property type="entry name" value="GGDEF_dom"/>
</dbReference>
<dbReference type="SUPFAM" id="SSF49879">
    <property type="entry name" value="SMAD/FHA domain"/>
    <property type="match status" value="1"/>
</dbReference>
<dbReference type="PROSITE" id="PS50887">
    <property type="entry name" value="GGDEF"/>
    <property type="match status" value="1"/>
</dbReference>
<sequence>MSDNPLETTVVTPVSRISERPSTSDACLVVIYGHDLGRKYNLDRESMIIGRASSADIRLEQEAVSRNHCRLFNTGDSVLVRDLGSTNGTYINDRVVEEHGLQDGDLLKIGRCIFKFLSGQNIESAYHEEIYRLTTVDGLTQIYNKRYFMESLEREMGRAQRYRRDLSLILFDIDHFKSVNDTYGHLAGDYVLKQLAVEIKRRIRREDILARYGGEEFAIILPELDVDSAKQFGEKIRRIAEDARFFFDNTDIPVTISVGVTVLSPTVHSAAEFIKLADEKLYEAKAEGRNCVVG</sequence>
<evidence type="ECO:0000259" key="4">
    <source>
        <dbReference type="PROSITE" id="PS50887"/>
    </source>
</evidence>
<dbReference type="OrthoDB" id="9783076at2"/>
<dbReference type="eggNOG" id="COG1716">
    <property type="taxonomic scope" value="Bacteria"/>
</dbReference>
<dbReference type="SMART" id="SM00240">
    <property type="entry name" value="FHA"/>
    <property type="match status" value="1"/>
</dbReference>
<dbReference type="PANTHER" id="PTHR45138:SF9">
    <property type="entry name" value="DIGUANYLATE CYCLASE DGCM-RELATED"/>
    <property type="match status" value="1"/>
</dbReference>
<dbReference type="SUPFAM" id="SSF55073">
    <property type="entry name" value="Nucleotide cyclase"/>
    <property type="match status" value="1"/>
</dbReference>
<dbReference type="CDD" id="cd01949">
    <property type="entry name" value="GGDEF"/>
    <property type="match status" value="1"/>
</dbReference>
<comment type="catalytic activity">
    <reaction evidence="2">
        <text>2 GTP = 3',3'-c-di-GMP + 2 diphosphate</text>
        <dbReference type="Rhea" id="RHEA:24898"/>
        <dbReference type="ChEBI" id="CHEBI:33019"/>
        <dbReference type="ChEBI" id="CHEBI:37565"/>
        <dbReference type="ChEBI" id="CHEBI:58805"/>
        <dbReference type="EC" id="2.7.7.65"/>
    </reaction>
</comment>
<dbReference type="Pfam" id="PF00498">
    <property type="entry name" value="FHA"/>
    <property type="match status" value="1"/>
</dbReference>
<protein>
    <recommendedName>
        <fullName evidence="1">diguanylate cyclase</fullName>
        <ecNumber evidence="1">2.7.7.65</ecNumber>
    </recommendedName>
</protein>
<dbReference type="EMBL" id="CP001804">
    <property type="protein sequence ID" value="ACY14909.1"/>
    <property type="molecule type" value="Genomic_DNA"/>
</dbReference>
<feature type="domain" description="FHA" evidence="3">
    <location>
        <begin position="47"/>
        <end position="96"/>
    </location>
</feature>
<dbReference type="AlphaFoldDB" id="D0LJ62"/>
<dbReference type="InterPro" id="IPR029787">
    <property type="entry name" value="Nucleotide_cyclase"/>
</dbReference>
<dbReference type="InterPro" id="IPR000253">
    <property type="entry name" value="FHA_dom"/>
</dbReference>
<gene>
    <name evidence="5" type="ordered locus">Hoch_2371</name>
</gene>
<dbReference type="KEGG" id="hoh:Hoch_2371"/>
<accession>D0LJ62</accession>
<dbReference type="GO" id="GO:0043709">
    <property type="term" value="P:cell adhesion involved in single-species biofilm formation"/>
    <property type="evidence" value="ECO:0007669"/>
    <property type="project" value="TreeGrafter"/>
</dbReference>
<dbReference type="PANTHER" id="PTHR45138">
    <property type="entry name" value="REGULATORY COMPONENTS OF SENSORY TRANSDUCTION SYSTEM"/>
    <property type="match status" value="1"/>
</dbReference>
<dbReference type="Pfam" id="PF00990">
    <property type="entry name" value="GGDEF"/>
    <property type="match status" value="1"/>
</dbReference>
<evidence type="ECO:0000259" key="3">
    <source>
        <dbReference type="PROSITE" id="PS50006"/>
    </source>
</evidence>
<dbReference type="CDD" id="cd00060">
    <property type="entry name" value="FHA"/>
    <property type="match status" value="1"/>
</dbReference>
<feature type="domain" description="GGDEF" evidence="4">
    <location>
        <begin position="164"/>
        <end position="294"/>
    </location>
</feature>
<evidence type="ECO:0000256" key="2">
    <source>
        <dbReference type="ARBA" id="ARBA00034247"/>
    </source>
</evidence>
<dbReference type="SMART" id="SM00267">
    <property type="entry name" value="GGDEF"/>
    <property type="match status" value="1"/>
</dbReference>
<dbReference type="FunFam" id="3.30.70.270:FF:000001">
    <property type="entry name" value="Diguanylate cyclase domain protein"/>
    <property type="match status" value="1"/>
</dbReference>
<reference evidence="5 6" key="1">
    <citation type="journal article" date="2010" name="Stand. Genomic Sci.">
        <title>Complete genome sequence of Haliangium ochraceum type strain (SMP-2).</title>
        <authorList>
            <consortium name="US DOE Joint Genome Institute (JGI-PGF)"/>
            <person name="Ivanova N."/>
            <person name="Daum C."/>
            <person name="Lang E."/>
            <person name="Abt B."/>
            <person name="Kopitz M."/>
            <person name="Saunders E."/>
            <person name="Lapidus A."/>
            <person name="Lucas S."/>
            <person name="Glavina Del Rio T."/>
            <person name="Nolan M."/>
            <person name="Tice H."/>
            <person name="Copeland A."/>
            <person name="Cheng J.F."/>
            <person name="Chen F."/>
            <person name="Bruce D."/>
            <person name="Goodwin L."/>
            <person name="Pitluck S."/>
            <person name="Mavromatis K."/>
            <person name="Pati A."/>
            <person name="Mikhailova N."/>
            <person name="Chen A."/>
            <person name="Palaniappan K."/>
            <person name="Land M."/>
            <person name="Hauser L."/>
            <person name="Chang Y.J."/>
            <person name="Jeffries C.D."/>
            <person name="Detter J.C."/>
            <person name="Brettin T."/>
            <person name="Rohde M."/>
            <person name="Goker M."/>
            <person name="Bristow J."/>
            <person name="Markowitz V."/>
            <person name="Eisen J.A."/>
            <person name="Hugenholtz P."/>
            <person name="Kyrpides N.C."/>
            <person name="Klenk H.P."/>
        </authorList>
    </citation>
    <scope>NUCLEOTIDE SEQUENCE [LARGE SCALE GENOMIC DNA]</scope>
    <source>
        <strain evidence="6">DSM 14365 / CIP 107738 / JCM 11303 / AJ 13395 / SMP-2</strain>
    </source>
</reference>
<evidence type="ECO:0000313" key="6">
    <source>
        <dbReference type="Proteomes" id="UP000001880"/>
    </source>
</evidence>
<name>D0LJ62_HALO1</name>
<dbReference type="Proteomes" id="UP000001880">
    <property type="component" value="Chromosome"/>
</dbReference>
<dbReference type="Gene3D" id="3.30.70.270">
    <property type="match status" value="1"/>
</dbReference>
<dbReference type="InterPro" id="IPR008984">
    <property type="entry name" value="SMAD_FHA_dom_sf"/>
</dbReference>
<evidence type="ECO:0000256" key="1">
    <source>
        <dbReference type="ARBA" id="ARBA00012528"/>
    </source>
</evidence>
<dbReference type="STRING" id="502025.Hoch_2371"/>
<proteinExistence type="predicted"/>
<dbReference type="HOGENOM" id="CLU_064267_0_0_7"/>
<keyword evidence="6" id="KW-1185">Reference proteome</keyword>
<dbReference type="Gene3D" id="2.60.200.20">
    <property type="match status" value="1"/>
</dbReference>
<dbReference type="GO" id="GO:1902201">
    <property type="term" value="P:negative regulation of bacterial-type flagellum-dependent cell motility"/>
    <property type="evidence" value="ECO:0007669"/>
    <property type="project" value="TreeGrafter"/>
</dbReference>
<organism evidence="5 6">
    <name type="scientific">Haliangium ochraceum (strain DSM 14365 / JCM 11303 / SMP-2)</name>
    <dbReference type="NCBI Taxonomy" id="502025"/>
    <lineage>
        <taxon>Bacteria</taxon>
        <taxon>Pseudomonadati</taxon>
        <taxon>Myxococcota</taxon>
        <taxon>Polyangia</taxon>
        <taxon>Haliangiales</taxon>
        <taxon>Kofleriaceae</taxon>
        <taxon>Haliangium</taxon>
    </lineage>
</organism>